<keyword evidence="2" id="KW-0547">Nucleotide-binding</keyword>
<dbReference type="CDD" id="cd18140">
    <property type="entry name" value="HLD_clamp_RFC"/>
    <property type="match status" value="1"/>
</dbReference>
<evidence type="ECO:0000313" key="8">
    <source>
        <dbReference type="EMBL" id="EFN58850.1"/>
    </source>
</evidence>
<feature type="compositionally biased region" description="Gly residues" evidence="7">
    <location>
        <begin position="446"/>
        <end position="461"/>
    </location>
</feature>
<dbReference type="eggNOG" id="KOG1969">
    <property type="taxonomic scope" value="Eukaryota"/>
</dbReference>
<dbReference type="InParanoid" id="E1Z610"/>
<evidence type="ECO:0000256" key="6">
    <source>
        <dbReference type="ARBA" id="ARBA00023306"/>
    </source>
</evidence>
<feature type="region of interest" description="Disordered" evidence="7">
    <location>
        <begin position="918"/>
        <end position="946"/>
    </location>
</feature>
<dbReference type="Proteomes" id="UP000008141">
    <property type="component" value="Unassembled WGS sequence"/>
</dbReference>
<gene>
    <name evidence="8" type="ORF">CHLNCDRAFT_50360</name>
</gene>
<keyword evidence="6" id="KW-0131">Cell cycle</keyword>
<dbReference type="EMBL" id="GL433837">
    <property type="protein sequence ID" value="EFN58850.1"/>
    <property type="molecule type" value="Genomic_DNA"/>
</dbReference>
<feature type="region of interest" description="Disordered" evidence="7">
    <location>
        <begin position="425"/>
        <end position="466"/>
    </location>
</feature>
<feature type="compositionally biased region" description="Gly residues" evidence="7">
    <location>
        <begin position="926"/>
        <end position="941"/>
    </location>
</feature>
<evidence type="ECO:0000256" key="3">
    <source>
        <dbReference type="ARBA" id="ARBA00022840"/>
    </source>
</evidence>
<dbReference type="STRING" id="554065.E1Z610"/>
<dbReference type="InterPro" id="IPR053016">
    <property type="entry name" value="CTF18-RFC_complex"/>
</dbReference>
<dbReference type="PANTHER" id="PTHR46765:SF1">
    <property type="entry name" value="P-LOOP CONTAINING NUCLEOSIDE TRIPHOSPHATE HYDROLASES SUPERFAMILY PROTEIN"/>
    <property type="match status" value="1"/>
</dbReference>
<evidence type="ECO:0000256" key="1">
    <source>
        <dbReference type="ARBA" id="ARBA00004123"/>
    </source>
</evidence>
<keyword evidence="4" id="KW-0238">DNA-binding</keyword>
<dbReference type="RefSeq" id="XP_005850952.1">
    <property type="nucleotide sequence ID" value="XM_005850890.1"/>
</dbReference>
<dbReference type="GO" id="GO:0005524">
    <property type="term" value="F:ATP binding"/>
    <property type="evidence" value="ECO:0007669"/>
    <property type="project" value="UniProtKB-KW"/>
</dbReference>
<name>E1Z610_CHLVA</name>
<protein>
    <submittedName>
        <fullName evidence="8">Uncharacterized protein</fullName>
    </submittedName>
</protein>
<feature type="region of interest" description="Disordered" evidence="7">
    <location>
        <begin position="523"/>
        <end position="590"/>
    </location>
</feature>
<dbReference type="OrthoDB" id="2195431at2759"/>
<feature type="compositionally biased region" description="Acidic residues" evidence="7">
    <location>
        <begin position="550"/>
        <end position="561"/>
    </location>
</feature>
<evidence type="ECO:0000256" key="2">
    <source>
        <dbReference type="ARBA" id="ARBA00022741"/>
    </source>
</evidence>
<keyword evidence="3" id="KW-0067">ATP-binding</keyword>
<sequence>MDFDDDLDSLLDLENEIAEEGTHKRSLADLQSQQDAARCLADPPGGKRARVDGSAAPPQPRPLPADDLDDELLALAAAGQPSPQHTLNTYRAMGETEEQGLLLALAADSQPSMAPRRGGASYRAFTTTTGLTMGATEEQQQLLALAAPTQPSQSQGGGGASVAVVRPPAATSTRGAGGGADDDDFDLDELLDELLDEELQEQAAARGGGGGDASANAGGGAQPGAAAAAVGSGQPPAAGAGAAGGAQAAEPEFLLPARQYVPPAREVYRISGASLAVTAENGERVYCQLEAPQPPCSTVGTTRSRSLDVAGLLRRARGGLLSDPISTLLAAVEQDQYDRAVAETAAAAATASAAAAAAAQHQPRTPGGRRGERGGSGGAAGRSSAALWVKKYAPKGYIDLLSDEQINREVVRWLKGWDPCVFGTAAPPQRAQQRRDGFPSRLAAHGGAGQQQPGQGGGGGAADPLGRPEHKIILIAGPPGSVMGQRRPNCVIVDEIDGASGGAEGRSGIAALLKIVAATGAKGKAGKQGSGGGGGRPQQQPHSAASGGDSDSESEGEEAGEEAGRGAAGQRGGGGGGSGGGRRGGGAARPARLRPLMRPIICICNDLYAPALRPLRDVARVFHFKKPQAERLAQRLRSICAAEGLACEKSTLRLLVERTECDIRSCLNTLQARGGFLAKKQSVVRQADLQGLRVGHKDMTKGAFAVWTELLQKKKSPGIIGRMAEGEAQRVARLYGALQDFGEGDLVVGGMHENVLGLRYFDMALQRTSAVLNQLGDADAFLRACHRRGEFALLKYVPAPLLLVSGVVAGPDRPQLQWPRAAFDCQRRAAANAATLQSWMLGMSPAACAATSRRSMVLEVLPALMHIAAPALRPVSLHLYSPAEQEVMRQLVDTLLGYNLRYCLDPAAEEAEEAAAAAAAQLQQPAGGGEAEGGQRQGVRGGRAEPPLRFRPAVHCACLFPGMPPKGKLLPAAVRQTISHEADMEAIRRAEASRRSVHGGGGGGGGGSEAAPPLADANCGPPRAAGVVPLTLAERMKAAGTAASVARRQAAAPPRGTWLDALKERRGARGGGGGGEEGGAAGGRHHKFPVLYRFHEGYTNAVKRPVLMRDLLG</sequence>
<feature type="compositionally biased region" description="Gly residues" evidence="7">
    <location>
        <begin position="998"/>
        <end position="1008"/>
    </location>
</feature>
<accession>E1Z610</accession>
<reference evidence="8 9" key="1">
    <citation type="journal article" date="2010" name="Plant Cell">
        <title>The Chlorella variabilis NC64A genome reveals adaptation to photosymbiosis, coevolution with viruses, and cryptic sex.</title>
        <authorList>
            <person name="Blanc G."/>
            <person name="Duncan G."/>
            <person name="Agarkova I."/>
            <person name="Borodovsky M."/>
            <person name="Gurnon J."/>
            <person name="Kuo A."/>
            <person name="Lindquist E."/>
            <person name="Lucas S."/>
            <person name="Pangilinan J."/>
            <person name="Polle J."/>
            <person name="Salamov A."/>
            <person name="Terry A."/>
            <person name="Yamada T."/>
            <person name="Dunigan D.D."/>
            <person name="Grigoriev I.V."/>
            <person name="Claverie J.M."/>
            <person name="Van Etten J.L."/>
        </authorList>
    </citation>
    <scope>NUCLEOTIDE SEQUENCE [LARGE SCALE GENOMIC DNA]</scope>
    <source>
        <strain evidence="8 9">NC64A</strain>
    </source>
</reference>
<feature type="compositionally biased region" description="Gly residues" evidence="7">
    <location>
        <begin position="526"/>
        <end position="536"/>
    </location>
</feature>
<organism evidence="9">
    <name type="scientific">Chlorella variabilis</name>
    <name type="common">Green alga</name>
    <dbReference type="NCBI Taxonomy" id="554065"/>
    <lineage>
        <taxon>Eukaryota</taxon>
        <taxon>Viridiplantae</taxon>
        <taxon>Chlorophyta</taxon>
        <taxon>core chlorophytes</taxon>
        <taxon>Trebouxiophyceae</taxon>
        <taxon>Chlorellales</taxon>
        <taxon>Chlorellaceae</taxon>
        <taxon>Chlorella clade</taxon>
        <taxon>Chlorella</taxon>
    </lineage>
</organism>
<evidence type="ECO:0000256" key="4">
    <source>
        <dbReference type="ARBA" id="ARBA00023125"/>
    </source>
</evidence>
<feature type="compositionally biased region" description="Low complexity" evidence="7">
    <location>
        <begin position="223"/>
        <end position="244"/>
    </location>
</feature>
<dbReference type="Gene3D" id="1.10.8.60">
    <property type="match status" value="1"/>
</dbReference>
<feature type="compositionally biased region" description="Gly residues" evidence="7">
    <location>
        <begin position="566"/>
        <end position="587"/>
    </location>
</feature>
<feature type="region of interest" description="Disordered" evidence="7">
    <location>
        <begin position="356"/>
        <end position="381"/>
    </location>
</feature>
<dbReference type="AlphaFoldDB" id="E1Z610"/>
<keyword evidence="9" id="KW-1185">Reference proteome</keyword>
<feature type="region of interest" description="Disordered" evidence="7">
    <location>
        <begin position="202"/>
        <end position="244"/>
    </location>
</feature>
<comment type="subcellular location">
    <subcellularLocation>
        <location evidence="1">Nucleus</location>
    </subcellularLocation>
</comment>
<dbReference type="KEGG" id="cvr:CHLNCDRAFT_50360"/>
<evidence type="ECO:0000256" key="5">
    <source>
        <dbReference type="ARBA" id="ARBA00023242"/>
    </source>
</evidence>
<dbReference type="PANTHER" id="PTHR46765">
    <property type="entry name" value="P-LOOP CONTAINING NUCLEOSIDE TRIPHOSPHATE HYDROLASES SUPERFAMILY PROTEIN"/>
    <property type="match status" value="1"/>
</dbReference>
<dbReference type="GO" id="GO:0005634">
    <property type="term" value="C:nucleus"/>
    <property type="evidence" value="ECO:0007669"/>
    <property type="project" value="UniProtKB-SubCell"/>
</dbReference>
<dbReference type="FunCoup" id="E1Z610">
    <property type="interactions" value="1240"/>
</dbReference>
<dbReference type="GO" id="GO:0003677">
    <property type="term" value="F:DNA binding"/>
    <property type="evidence" value="ECO:0007669"/>
    <property type="project" value="UniProtKB-KW"/>
</dbReference>
<dbReference type="SUPFAM" id="SSF52540">
    <property type="entry name" value="P-loop containing nucleoside triphosphate hydrolases"/>
    <property type="match status" value="1"/>
</dbReference>
<dbReference type="Gene3D" id="3.40.50.300">
    <property type="entry name" value="P-loop containing nucleotide triphosphate hydrolases"/>
    <property type="match status" value="2"/>
</dbReference>
<feature type="compositionally biased region" description="Gly residues" evidence="7">
    <location>
        <begin position="206"/>
        <end position="222"/>
    </location>
</feature>
<feature type="region of interest" description="Disordered" evidence="7">
    <location>
        <begin position="992"/>
        <end position="1014"/>
    </location>
</feature>
<evidence type="ECO:0000313" key="9">
    <source>
        <dbReference type="Proteomes" id="UP000008141"/>
    </source>
</evidence>
<proteinExistence type="predicted"/>
<feature type="region of interest" description="Disordered" evidence="7">
    <location>
        <begin position="20"/>
        <end position="68"/>
    </location>
</feature>
<dbReference type="InterPro" id="IPR047854">
    <property type="entry name" value="RFC_lid"/>
</dbReference>
<dbReference type="GeneID" id="17358181"/>
<keyword evidence="5" id="KW-0539">Nucleus</keyword>
<evidence type="ECO:0000256" key="7">
    <source>
        <dbReference type="SAM" id="MobiDB-lite"/>
    </source>
</evidence>
<dbReference type="InterPro" id="IPR027417">
    <property type="entry name" value="P-loop_NTPase"/>
</dbReference>